<dbReference type="GO" id="GO:0070041">
    <property type="term" value="F:rRNA (uridine-C5-)-methyltransferase activity"/>
    <property type="evidence" value="ECO:0007669"/>
    <property type="project" value="TreeGrafter"/>
</dbReference>
<evidence type="ECO:0008006" key="5">
    <source>
        <dbReference type="Google" id="ProtNLM"/>
    </source>
</evidence>
<dbReference type="FunFam" id="2.40.50.1070:FF:000003">
    <property type="entry name" value="23S rRNA (Uracil-5-)-methyltransferase RumA"/>
    <property type="match status" value="1"/>
</dbReference>
<evidence type="ECO:0000256" key="3">
    <source>
        <dbReference type="ARBA" id="ARBA00022691"/>
    </source>
</evidence>
<dbReference type="InterPro" id="IPR010280">
    <property type="entry name" value="U5_MeTrfase_fam"/>
</dbReference>
<dbReference type="GO" id="GO:0070475">
    <property type="term" value="P:rRNA base methylation"/>
    <property type="evidence" value="ECO:0007669"/>
    <property type="project" value="TreeGrafter"/>
</dbReference>
<feature type="non-terminal residue" evidence="4">
    <location>
        <position position="267"/>
    </location>
</feature>
<name>X1I0D0_9ZZZZ</name>
<proteinExistence type="predicted"/>
<reference evidence="4" key="1">
    <citation type="journal article" date="2014" name="Front. Microbiol.">
        <title>High frequency of phylogenetically diverse reductive dehalogenase-homologous genes in deep subseafloor sedimentary metagenomes.</title>
        <authorList>
            <person name="Kawai M."/>
            <person name="Futagami T."/>
            <person name="Toyoda A."/>
            <person name="Takaki Y."/>
            <person name="Nishi S."/>
            <person name="Hori S."/>
            <person name="Arai W."/>
            <person name="Tsubouchi T."/>
            <person name="Morono Y."/>
            <person name="Uchiyama I."/>
            <person name="Ito T."/>
            <person name="Fujiyama A."/>
            <person name="Inagaki F."/>
            <person name="Takami H."/>
        </authorList>
    </citation>
    <scope>NUCLEOTIDE SEQUENCE</scope>
    <source>
        <strain evidence="4">Expedition CK06-06</strain>
    </source>
</reference>
<dbReference type="PROSITE" id="PS51687">
    <property type="entry name" value="SAM_MT_RNA_M5U"/>
    <property type="match status" value="1"/>
</dbReference>
<sequence length="267" mass="30200">RGQLEEVILASPHRTKPLCPVYHLCGGCQLQHIAYEKQLEMKKGIVENALDRIGNQKIKALPTIGMKDPWRYRNKGYFQINQEKGRVQLGFYKAGSYDFVPANGCVLFSLQINRLVGYLEDQLSLQKVAVYDHKTGKGNLRNILIRESKSAAEIMIVFFTKEDNLGFDQNVLNDLVRTFPQVVSIYQNINRSPKAVLLGKDFRLLKGKSDLEDALGPFKFKISPQSFFQVNAVQAEILNEKVLEYANLSGEETVIDSYCGTATISIY</sequence>
<evidence type="ECO:0000313" key="4">
    <source>
        <dbReference type="EMBL" id="GAH75871.1"/>
    </source>
</evidence>
<protein>
    <recommendedName>
        <fullName evidence="5">TRAM domain-containing protein</fullName>
    </recommendedName>
</protein>
<keyword evidence="3" id="KW-0949">S-adenosyl-L-methionine</keyword>
<dbReference type="PANTHER" id="PTHR11061">
    <property type="entry name" value="RNA M5U METHYLTRANSFERASE"/>
    <property type="match status" value="1"/>
</dbReference>
<dbReference type="SUPFAM" id="SSF53335">
    <property type="entry name" value="S-adenosyl-L-methionine-dependent methyltransferases"/>
    <property type="match status" value="1"/>
</dbReference>
<accession>X1I0D0</accession>
<evidence type="ECO:0000256" key="1">
    <source>
        <dbReference type="ARBA" id="ARBA00022603"/>
    </source>
</evidence>
<dbReference type="PANTHER" id="PTHR11061:SF30">
    <property type="entry name" value="TRNA (URACIL(54)-C(5))-METHYLTRANSFERASE"/>
    <property type="match status" value="1"/>
</dbReference>
<keyword evidence="2" id="KW-0808">Transferase</keyword>
<dbReference type="AlphaFoldDB" id="X1I0D0"/>
<dbReference type="InterPro" id="IPR029063">
    <property type="entry name" value="SAM-dependent_MTases_sf"/>
</dbReference>
<gene>
    <name evidence="4" type="ORF">S03H2_46215</name>
</gene>
<dbReference type="NCBIfam" id="TIGR00479">
    <property type="entry name" value="rumA"/>
    <property type="match status" value="1"/>
</dbReference>
<dbReference type="Gene3D" id="2.40.50.1070">
    <property type="match status" value="1"/>
</dbReference>
<evidence type="ECO:0000256" key="2">
    <source>
        <dbReference type="ARBA" id="ARBA00022679"/>
    </source>
</evidence>
<comment type="caution">
    <text evidence="4">The sequence shown here is derived from an EMBL/GenBank/DDBJ whole genome shotgun (WGS) entry which is preliminary data.</text>
</comment>
<dbReference type="EMBL" id="BARU01029003">
    <property type="protein sequence ID" value="GAH75871.1"/>
    <property type="molecule type" value="Genomic_DNA"/>
</dbReference>
<keyword evidence="1" id="KW-0489">Methyltransferase</keyword>
<organism evidence="4">
    <name type="scientific">marine sediment metagenome</name>
    <dbReference type="NCBI Taxonomy" id="412755"/>
    <lineage>
        <taxon>unclassified sequences</taxon>
        <taxon>metagenomes</taxon>
        <taxon>ecological metagenomes</taxon>
    </lineage>
</organism>
<feature type="non-terminal residue" evidence="4">
    <location>
        <position position="1"/>
    </location>
</feature>